<evidence type="ECO:0000313" key="2">
    <source>
        <dbReference type="EMBL" id="EEE59384.1"/>
    </source>
</evidence>
<accession>B9F9D6</accession>
<sequence length="130" mass="13590">MGTESDQYPAHLSSSATVAGHGDDGGSSTRRREGAAAGGGGGHAASAELERILADESVPSAARLARAAPVELRLLVALRGAGRGGVHDQLRHVDVDADHLRPARHAGARRRLARQRRHPGLRLRPHGTPC</sequence>
<feature type="region of interest" description="Disordered" evidence="1">
    <location>
        <begin position="1"/>
        <end position="45"/>
    </location>
</feature>
<dbReference type="EMBL" id="CM000140">
    <property type="protein sequence ID" value="EEE59384.1"/>
    <property type="molecule type" value="Genomic_DNA"/>
</dbReference>
<dbReference type="AlphaFoldDB" id="B9F9D6"/>
<reference evidence="2" key="1">
    <citation type="journal article" date="2005" name="PLoS Biol.">
        <title>The genomes of Oryza sativa: a history of duplications.</title>
        <authorList>
            <person name="Yu J."/>
            <person name="Wang J."/>
            <person name="Lin W."/>
            <person name="Li S."/>
            <person name="Li H."/>
            <person name="Zhou J."/>
            <person name="Ni P."/>
            <person name="Dong W."/>
            <person name="Hu S."/>
            <person name="Zeng C."/>
            <person name="Zhang J."/>
            <person name="Zhang Y."/>
            <person name="Li R."/>
            <person name="Xu Z."/>
            <person name="Li S."/>
            <person name="Li X."/>
            <person name="Zheng H."/>
            <person name="Cong L."/>
            <person name="Lin L."/>
            <person name="Yin J."/>
            <person name="Geng J."/>
            <person name="Li G."/>
            <person name="Shi J."/>
            <person name="Liu J."/>
            <person name="Lv H."/>
            <person name="Li J."/>
            <person name="Wang J."/>
            <person name="Deng Y."/>
            <person name="Ran L."/>
            <person name="Shi X."/>
            <person name="Wang X."/>
            <person name="Wu Q."/>
            <person name="Li C."/>
            <person name="Ren X."/>
            <person name="Wang J."/>
            <person name="Wang X."/>
            <person name="Li D."/>
            <person name="Liu D."/>
            <person name="Zhang X."/>
            <person name="Ji Z."/>
            <person name="Zhao W."/>
            <person name="Sun Y."/>
            <person name="Zhang Z."/>
            <person name="Bao J."/>
            <person name="Han Y."/>
            <person name="Dong L."/>
            <person name="Ji J."/>
            <person name="Chen P."/>
            <person name="Wu S."/>
            <person name="Liu J."/>
            <person name="Xiao Y."/>
            <person name="Bu D."/>
            <person name="Tan J."/>
            <person name="Yang L."/>
            <person name="Ye C."/>
            <person name="Zhang J."/>
            <person name="Xu J."/>
            <person name="Zhou Y."/>
            <person name="Yu Y."/>
            <person name="Zhang B."/>
            <person name="Zhuang S."/>
            <person name="Wei H."/>
            <person name="Liu B."/>
            <person name="Lei M."/>
            <person name="Yu H."/>
            <person name="Li Y."/>
            <person name="Xu H."/>
            <person name="Wei S."/>
            <person name="He X."/>
            <person name="Fang L."/>
            <person name="Zhang Z."/>
            <person name="Zhang Y."/>
            <person name="Huang X."/>
            <person name="Su Z."/>
            <person name="Tong W."/>
            <person name="Li J."/>
            <person name="Tong Z."/>
            <person name="Li S."/>
            <person name="Ye J."/>
            <person name="Wang L."/>
            <person name="Fang L."/>
            <person name="Lei T."/>
            <person name="Chen C."/>
            <person name="Chen H."/>
            <person name="Xu Z."/>
            <person name="Li H."/>
            <person name="Huang H."/>
            <person name="Zhang F."/>
            <person name="Xu H."/>
            <person name="Li N."/>
            <person name="Zhao C."/>
            <person name="Li S."/>
            <person name="Dong L."/>
            <person name="Huang Y."/>
            <person name="Li L."/>
            <person name="Xi Y."/>
            <person name="Qi Q."/>
            <person name="Li W."/>
            <person name="Zhang B."/>
            <person name="Hu W."/>
            <person name="Zhang Y."/>
            <person name="Tian X."/>
            <person name="Jiao Y."/>
            <person name="Liang X."/>
            <person name="Jin J."/>
            <person name="Gao L."/>
            <person name="Zheng W."/>
            <person name="Hao B."/>
            <person name="Liu S."/>
            <person name="Wang W."/>
            <person name="Yuan L."/>
            <person name="Cao M."/>
            <person name="McDermott J."/>
            <person name="Samudrala R."/>
            <person name="Wang J."/>
            <person name="Wong G.K."/>
            <person name="Yang H."/>
        </authorList>
    </citation>
    <scope>NUCLEOTIDE SEQUENCE [LARGE SCALE GENOMIC DNA]</scope>
</reference>
<evidence type="ECO:0000256" key="1">
    <source>
        <dbReference type="SAM" id="MobiDB-lite"/>
    </source>
</evidence>
<feature type="compositionally biased region" description="Polar residues" evidence="1">
    <location>
        <begin position="1"/>
        <end position="17"/>
    </location>
</feature>
<protein>
    <submittedName>
        <fullName evidence="2">Uncharacterized protein</fullName>
    </submittedName>
</protein>
<reference evidence="2" key="2">
    <citation type="submission" date="2008-12" db="EMBL/GenBank/DDBJ databases">
        <title>Improved gene annotation of the rice (Oryza sativa) genomes.</title>
        <authorList>
            <person name="Wang J."/>
            <person name="Li R."/>
            <person name="Fan W."/>
            <person name="Huang Q."/>
            <person name="Zhang J."/>
            <person name="Zhou Y."/>
            <person name="Hu Y."/>
            <person name="Zi S."/>
            <person name="Li J."/>
            <person name="Ni P."/>
            <person name="Zheng H."/>
            <person name="Zhang Y."/>
            <person name="Zhao M."/>
            <person name="Hao Q."/>
            <person name="McDermott J."/>
            <person name="Samudrala R."/>
            <person name="Kristiansen K."/>
            <person name="Wong G.K.-S."/>
        </authorList>
    </citation>
    <scope>NUCLEOTIDE SEQUENCE</scope>
</reference>
<proteinExistence type="predicted"/>
<gene>
    <name evidence="2" type="ORF">OsJ_11500</name>
</gene>
<feature type="region of interest" description="Disordered" evidence="1">
    <location>
        <begin position="105"/>
        <end position="130"/>
    </location>
</feature>
<dbReference type="Proteomes" id="UP000007752">
    <property type="component" value="Chromosome 3"/>
</dbReference>
<name>B9F9D6_ORYSJ</name>
<organism evidence="2">
    <name type="scientific">Oryza sativa subsp. japonica</name>
    <name type="common">Rice</name>
    <dbReference type="NCBI Taxonomy" id="39947"/>
    <lineage>
        <taxon>Eukaryota</taxon>
        <taxon>Viridiplantae</taxon>
        <taxon>Streptophyta</taxon>
        <taxon>Embryophyta</taxon>
        <taxon>Tracheophyta</taxon>
        <taxon>Spermatophyta</taxon>
        <taxon>Magnoliopsida</taxon>
        <taxon>Liliopsida</taxon>
        <taxon>Poales</taxon>
        <taxon>Poaceae</taxon>
        <taxon>BOP clade</taxon>
        <taxon>Oryzoideae</taxon>
        <taxon>Oryzeae</taxon>
        <taxon>Oryzinae</taxon>
        <taxon>Oryza</taxon>
        <taxon>Oryza sativa</taxon>
    </lineage>
</organism>